<gene>
    <name evidence="1" type="ordered locus">CHU_3303</name>
</gene>
<dbReference type="Proteomes" id="UP000001822">
    <property type="component" value="Chromosome"/>
</dbReference>
<dbReference type="AlphaFoldDB" id="A0A6N4SVT5"/>
<accession>A0A6N4SVT5</accession>
<dbReference type="KEGG" id="chu:CHU_3303"/>
<dbReference type="EMBL" id="CP000383">
    <property type="protein sequence ID" value="ABG60542.1"/>
    <property type="molecule type" value="Genomic_DNA"/>
</dbReference>
<organism evidence="1 2">
    <name type="scientific">Cytophaga hutchinsonii (strain ATCC 33406 / DSM 1761 / CIP 103989 / NBRC 15051 / NCIMB 9469 / D465)</name>
    <dbReference type="NCBI Taxonomy" id="269798"/>
    <lineage>
        <taxon>Bacteria</taxon>
        <taxon>Pseudomonadati</taxon>
        <taxon>Bacteroidota</taxon>
        <taxon>Cytophagia</taxon>
        <taxon>Cytophagales</taxon>
        <taxon>Cytophagaceae</taxon>
        <taxon>Cytophaga</taxon>
    </lineage>
</organism>
<name>A0A6N4SVT5_CYTH3</name>
<evidence type="ECO:0000313" key="1">
    <source>
        <dbReference type="EMBL" id="ABG60542.1"/>
    </source>
</evidence>
<protein>
    <submittedName>
        <fullName evidence="1">Uncharacterized protein</fullName>
    </submittedName>
</protein>
<evidence type="ECO:0000313" key="2">
    <source>
        <dbReference type="Proteomes" id="UP000001822"/>
    </source>
</evidence>
<keyword evidence="2" id="KW-1185">Reference proteome</keyword>
<proteinExistence type="predicted"/>
<sequence length="367" mass="42635">MINLTEYTDMSQLQLDKPTIQSYGVALSEKLTTDFFSSKDVIKGEEIVRFTDIEQLNFFILMNLFDRWKEEINRLKSPYFNYEEEEVSLALKSFVNKVSRHIAVRKEFFKPLVQKAIVDTLTYLISPVEFIEQEFGKIDQLSKSDLADKQKFFKLYKDTITLWFEKIEQSSKEFFSAKEIIDLYKASAPRQHTVQYSDPVVDKFNQLLKLNIAVAASQQANVDRLYKITPAETASVNETPLPAGSEQPVTKIPENRISQQFSKPALTLNEELRQGSTVGTSIAERLSKSKIEDIKSSIPLNLKFLFINVLFDGKVIEYNEALAHIEECSDFETAQQVLIEKYSKKNKWDMHTEEKNEFFQIIERKFY</sequence>
<reference evidence="1 2" key="1">
    <citation type="journal article" date="2007" name="Appl. Environ. Microbiol.">
        <title>Genome sequence of the cellulolytic gliding bacterium Cytophaga hutchinsonii.</title>
        <authorList>
            <person name="Xie G."/>
            <person name="Bruce D.C."/>
            <person name="Challacombe J.F."/>
            <person name="Chertkov O."/>
            <person name="Detter J.C."/>
            <person name="Gilna P."/>
            <person name="Han C.S."/>
            <person name="Lucas S."/>
            <person name="Misra M."/>
            <person name="Myers G.L."/>
            <person name="Richardson P."/>
            <person name="Tapia R."/>
            <person name="Thayer N."/>
            <person name="Thompson L.S."/>
            <person name="Brettin T.S."/>
            <person name="Henrissat B."/>
            <person name="Wilson D.B."/>
            <person name="McBride M.J."/>
        </authorList>
    </citation>
    <scope>NUCLEOTIDE SEQUENCE [LARGE SCALE GENOMIC DNA]</scope>
    <source>
        <strain evidence="2">ATCC 33406 / DSM 1761 / CIP 103989 / NBRC 15051 / NCIMB 9469 / D465</strain>
    </source>
</reference>